<dbReference type="PANTHER" id="PTHR48109:SF4">
    <property type="entry name" value="DIHYDROOROTATE DEHYDROGENASE (QUINONE), MITOCHONDRIAL"/>
    <property type="match status" value="1"/>
</dbReference>
<keyword evidence="6 11" id="KW-0288">FMN</keyword>
<keyword evidence="7 11" id="KW-0665">Pyrimidine biosynthesis</keyword>
<feature type="binding site" evidence="11">
    <location>
        <begin position="132"/>
        <end position="136"/>
    </location>
    <ligand>
        <name>substrate</name>
    </ligand>
</feature>
<feature type="binding site" evidence="11">
    <location>
        <position position="202"/>
    </location>
    <ligand>
        <name>substrate</name>
    </ligand>
</feature>
<evidence type="ECO:0000256" key="4">
    <source>
        <dbReference type="ARBA" id="ARBA00005359"/>
    </source>
</evidence>
<keyword evidence="14" id="KW-1185">Reference proteome</keyword>
<keyword evidence="5 11" id="KW-0285">Flavoprotein</keyword>
<dbReference type="InterPro" id="IPR013785">
    <property type="entry name" value="Aldolase_TIM"/>
</dbReference>
<comment type="cofactor">
    <cofactor evidence="11">
        <name>FMN</name>
        <dbReference type="ChEBI" id="CHEBI:58210"/>
    </cofactor>
    <text evidence="11">Binds 1 FMN per subunit.</text>
</comment>
<protein>
    <recommendedName>
        <fullName evidence="11">Dihydroorotate dehydrogenase (quinone)</fullName>
        <ecNumber evidence="11">1.3.5.2</ecNumber>
    </recommendedName>
    <alternativeName>
        <fullName evidence="11">DHOdehase</fullName>
        <shortName evidence="11">DHOD</shortName>
        <shortName evidence="11">DHODase</shortName>
    </alternativeName>
    <alternativeName>
        <fullName evidence="11">Dihydroorotate oxidase</fullName>
    </alternativeName>
</protein>
<evidence type="ECO:0000256" key="3">
    <source>
        <dbReference type="ARBA" id="ARBA00005161"/>
    </source>
</evidence>
<comment type="subunit">
    <text evidence="11">Monomer.</text>
</comment>
<comment type="similarity">
    <text evidence="4 11">Belongs to the dihydroorotate dehydrogenase family. Type 2 subfamily.</text>
</comment>
<feature type="binding site" evidence="11">
    <location>
        <begin position="343"/>
        <end position="344"/>
    </location>
    <ligand>
        <name>FMN</name>
        <dbReference type="ChEBI" id="CHEBI:58210"/>
    </ligand>
</feature>
<keyword evidence="8 11" id="KW-0560">Oxidoreductase</keyword>
<dbReference type="EMBL" id="CP099489">
    <property type="protein sequence ID" value="USQ78783.1"/>
    <property type="molecule type" value="Genomic_DNA"/>
</dbReference>
<organism evidence="13 14">
    <name type="scientific">Ornithinimicrobium faecis</name>
    <dbReference type="NCBI Taxonomy" id="2934158"/>
    <lineage>
        <taxon>Bacteria</taxon>
        <taxon>Bacillati</taxon>
        <taxon>Actinomycetota</taxon>
        <taxon>Actinomycetes</taxon>
        <taxon>Micrococcales</taxon>
        <taxon>Ornithinimicrobiaceae</taxon>
        <taxon>Ornithinimicrobium</taxon>
    </lineage>
</organism>
<dbReference type="RefSeq" id="WP_252591578.1">
    <property type="nucleotide sequence ID" value="NZ_CP099489.1"/>
</dbReference>
<comment type="subcellular location">
    <subcellularLocation>
        <location evidence="11">Cell membrane</location>
        <topology evidence="11">Peripheral membrane protein</topology>
    </subcellularLocation>
    <subcellularLocation>
        <location evidence="2">Membrane</location>
    </subcellularLocation>
</comment>
<proteinExistence type="inferred from homology"/>
<feature type="binding site" evidence="11">
    <location>
        <position position="322"/>
    </location>
    <ligand>
        <name>FMN</name>
        <dbReference type="ChEBI" id="CHEBI:58210"/>
    </ligand>
</feature>
<dbReference type="Proteomes" id="UP001056455">
    <property type="component" value="Chromosome"/>
</dbReference>
<keyword evidence="11" id="KW-1003">Cell membrane</keyword>
<dbReference type="SUPFAM" id="SSF51395">
    <property type="entry name" value="FMN-linked oxidoreductases"/>
    <property type="match status" value="1"/>
</dbReference>
<evidence type="ECO:0000256" key="5">
    <source>
        <dbReference type="ARBA" id="ARBA00022630"/>
    </source>
</evidence>
<evidence type="ECO:0000256" key="11">
    <source>
        <dbReference type="HAMAP-Rule" id="MF_00225"/>
    </source>
</evidence>
<feature type="binding site" evidence="11">
    <location>
        <position position="241"/>
    </location>
    <ligand>
        <name>FMN</name>
        <dbReference type="ChEBI" id="CHEBI:58210"/>
    </ligand>
</feature>
<comment type="catalytic activity">
    <reaction evidence="10 11">
        <text>(S)-dihydroorotate + a quinone = orotate + a quinol</text>
        <dbReference type="Rhea" id="RHEA:30187"/>
        <dbReference type="ChEBI" id="CHEBI:24646"/>
        <dbReference type="ChEBI" id="CHEBI:30839"/>
        <dbReference type="ChEBI" id="CHEBI:30864"/>
        <dbReference type="ChEBI" id="CHEBI:132124"/>
        <dbReference type="EC" id="1.3.5.2"/>
    </reaction>
</comment>
<dbReference type="CDD" id="cd04738">
    <property type="entry name" value="DHOD_2_like"/>
    <property type="match status" value="1"/>
</dbReference>
<dbReference type="InterPro" id="IPR001295">
    <property type="entry name" value="Dihydroorotate_DH_CS"/>
</dbReference>
<feature type="binding site" evidence="11">
    <location>
        <position position="87"/>
    </location>
    <ligand>
        <name>substrate</name>
    </ligand>
</feature>
<dbReference type="PROSITE" id="PS00911">
    <property type="entry name" value="DHODEHASE_1"/>
    <property type="match status" value="1"/>
</dbReference>
<dbReference type="PANTHER" id="PTHR48109">
    <property type="entry name" value="DIHYDROOROTATE DEHYDROGENASE (QUINONE), MITOCHONDRIAL-RELATED"/>
    <property type="match status" value="1"/>
</dbReference>
<feature type="binding site" evidence="11">
    <location>
        <position position="269"/>
    </location>
    <ligand>
        <name>FMN</name>
        <dbReference type="ChEBI" id="CHEBI:58210"/>
    </ligand>
</feature>
<gene>
    <name evidence="11" type="primary">pyrD</name>
    <name evidence="13" type="ORF">NF556_14260</name>
</gene>
<evidence type="ECO:0000256" key="8">
    <source>
        <dbReference type="ARBA" id="ARBA00023002"/>
    </source>
</evidence>
<dbReference type="InterPro" id="IPR050074">
    <property type="entry name" value="DHO_dehydrogenase"/>
</dbReference>
<evidence type="ECO:0000256" key="2">
    <source>
        <dbReference type="ARBA" id="ARBA00004370"/>
    </source>
</evidence>
<evidence type="ECO:0000259" key="12">
    <source>
        <dbReference type="Pfam" id="PF01180"/>
    </source>
</evidence>
<feature type="binding site" evidence="11">
    <location>
        <begin position="83"/>
        <end position="87"/>
    </location>
    <ligand>
        <name>FMN</name>
        <dbReference type="ChEBI" id="CHEBI:58210"/>
    </ligand>
</feature>
<feature type="binding site" evidence="11">
    <location>
        <position position="197"/>
    </location>
    <ligand>
        <name>substrate</name>
    </ligand>
</feature>
<dbReference type="Pfam" id="PF01180">
    <property type="entry name" value="DHO_dh"/>
    <property type="match status" value="1"/>
</dbReference>
<dbReference type="NCBIfam" id="NF003652">
    <property type="entry name" value="PRK05286.2-5"/>
    <property type="match status" value="1"/>
</dbReference>
<feature type="domain" description="Dihydroorotate dehydrogenase catalytic" evidence="12">
    <location>
        <begin position="68"/>
        <end position="357"/>
    </location>
</feature>
<feature type="binding site" evidence="11">
    <location>
        <position position="295"/>
    </location>
    <ligand>
        <name>FMN</name>
        <dbReference type="ChEBI" id="CHEBI:58210"/>
    </ligand>
</feature>
<dbReference type="NCBIfam" id="TIGR01036">
    <property type="entry name" value="pyrD_sub2"/>
    <property type="match status" value="1"/>
</dbReference>
<evidence type="ECO:0000313" key="13">
    <source>
        <dbReference type="EMBL" id="USQ78783.1"/>
    </source>
</evidence>
<keyword evidence="9 11" id="KW-0472">Membrane</keyword>
<evidence type="ECO:0000256" key="6">
    <source>
        <dbReference type="ARBA" id="ARBA00022643"/>
    </source>
</evidence>
<dbReference type="PROSITE" id="PS00912">
    <property type="entry name" value="DHODEHASE_2"/>
    <property type="match status" value="1"/>
</dbReference>
<evidence type="ECO:0000256" key="10">
    <source>
        <dbReference type="ARBA" id="ARBA00048639"/>
    </source>
</evidence>
<feature type="binding site" evidence="11">
    <location>
        <position position="197"/>
    </location>
    <ligand>
        <name>FMN</name>
        <dbReference type="ChEBI" id="CHEBI:58210"/>
    </ligand>
</feature>
<evidence type="ECO:0000256" key="1">
    <source>
        <dbReference type="ARBA" id="ARBA00003125"/>
    </source>
</evidence>
<dbReference type="GO" id="GO:0106430">
    <property type="term" value="F:dihydroorotate dehydrogenase (quinone) activity"/>
    <property type="evidence" value="ECO:0007669"/>
    <property type="project" value="UniProtKB-EC"/>
</dbReference>
<dbReference type="EC" id="1.3.5.2" evidence="11"/>
<comment type="function">
    <text evidence="1 11">Catalyzes the conversion of dihydroorotate to orotate with quinone as electron acceptor.</text>
</comment>
<accession>A0ABY4YQX9</accession>
<dbReference type="Gene3D" id="3.20.20.70">
    <property type="entry name" value="Aldolase class I"/>
    <property type="match status" value="1"/>
</dbReference>
<dbReference type="InterPro" id="IPR005720">
    <property type="entry name" value="Dihydroorotate_DH_cat"/>
</dbReference>
<evidence type="ECO:0000313" key="14">
    <source>
        <dbReference type="Proteomes" id="UP001056455"/>
    </source>
</evidence>
<dbReference type="HAMAP" id="MF_00225">
    <property type="entry name" value="DHO_dh_type2"/>
    <property type="match status" value="1"/>
</dbReference>
<feature type="binding site" evidence="11">
    <location>
        <position position="107"/>
    </location>
    <ligand>
        <name>FMN</name>
        <dbReference type="ChEBI" id="CHEBI:58210"/>
    </ligand>
</feature>
<dbReference type="InterPro" id="IPR005719">
    <property type="entry name" value="Dihydroorotate_DH_2"/>
</dbReference>
<sequence length="360" mass="37516">MSQPDTDLRTRALVLGYGRVVKPVLFRLGGGDAEVAHHRTVDLMEALAARPRVLAAISRAVPPPTSPVRLLGLTFPNRVGLAAGMDKDGRGVAAWGALGFGHVELGTVTARPQPGNDRPRLFRLPASRAIINRMGFNNAGVHALAERLRQAREQGSLGIPVGVSIGKTKVTPLQEAVEDYLTSVRALDGLADYLAINVSSPNTPGLRGLQDAGPLAELIEAVVAETRSLAGQGEPVPVLVKLAPDLTDQALDQALEVAVTSGAAGLIATNTTISRRHVAPVDRALAEQETGGLSGAPLTRRSREFVARVRAATDLPLIAVGGVMTVDDASALLDAGADLVQLYTGLIYGGPGLVREVAAL</sequence>
<evidence type="ECO:0000256" key="7">
    <source>
        <dbReference type="ARBA" id="ARBA00022975"/>
    </source>
</evidence>
<comment type="pathway">
    <text evidence="3 11">Pyrimidine metabolism; UMP biosynthesis via de novo pathway; orotate from (S)-dihydroorotate (quinone route): step 1/1.</text>
</comment>
<feature type="active site" description="Nucleophile" evidence="11">
    <location>
        <position position="200"/>
    </location>
</feature>
<feature type="binding site" evidence="11">
    <location>
        <position position="164"/>
    </location>
    <ligand>
        <name>FMN</name>
        <dbReference type="ChEBI" id="CHEBI:58210"/>
    </ligand>
</feature>
<reference evidence="13" key="1">
    <citation type="submission" date="2022-06" db="EMBL/GenBank/DDBJ databases">
        <title>Ornithinimicrobium HY1793.</title>
        <authorList>
            <person name="Huang Y."/>
        </authorList>
    </citation>
    <scope>NUCLEOTIDE SEQUENCE</scope>
    <source>
        <strain evidence="13">HY1793</strain>
    </source>
</reference>
<name>A0ABY4YQX9_9MICO</name>
<evidence type="ECO:0000256" key="9">
    <source>
        <dbReference type="ARBA" id="ARBA00023136"/>
    </source>
</evidence>
<feature type="binding site" evidence="11">
    <location>
        <begin position="270"/>
        <end position="271"/>
    </location>
    <ligand>
        <name>substrate</name>
    </ligand>
</feature>